<dbReference type="GO" id="GO:0008168">
    <property type="term" value="F:methyltransferase activity"/>
    <property type="evidence" value="ECO:0007669"/>
    <property type="project" value="UniProtKB-KW"/>
</dbReference>
<dbReference type="GO" id="GO:0032259">
    <property type="term" value="P:methylation"/>
    <property type="evidence" value="ECO:0007669"/>
    <property type="project" value="UniProtKB-KW"/>
</dbReference>
<organism evidence="1 2">
    <name type="scientific">Nocardioides eburneiflavus</name>
    <dbReference type="NCBI Taxonomy" id="2518372"/>
    <lineage>
        <taxon>Bacteria</taxon>
        <taxon>Bacillati</taxon>
        <taxon>Actinomycetota</taxon>
        <taxon>Actinomycetes</taxon>
        <taxon>Propionibacteriales</taxon>
        <taxon>Nocardioidaceae</taxon>
        <taxon>Nocardioides</taxon>
    </lineage>
</organism>
<proteinExistence type="predicted"/>
<gene>
    <name evidence="1" type="ORF">EXE59_17365</name>
</gene>
<evidence type="ECO:0000313" key="2">
    <source>
        <dbReference type="Proteomes" id="UP000297496"/>
    </source>
</evidence>
<accession>A0A4Z1CI50</accession>
<dbReference type="RefSeq" id="WP_135840022.1">
    <property type="nucleotide sequence ID" value="NZ_SRRO01000001.1"/>
</dbReference>
<comment type="caution">
    <text evidence="1">The sequence shown here is derived from an EMBL/GenBank/DDBJ whole genome shotgun (WGS) entry which is preliminary data.</text>
</comment>
<keyword evidence="1" id="KW-0808">Transferase</keyword>
<dbReference type="OrthoDB" id="6075445at2"/>
<dbReference type="Gene3D" id="3.40.50.150">
    <property type="entry name" value="Vaccinia Virus protein VP39"/>
    <property type="match status" value="1"/>
</dbReference>
<reference evidence="1 2" key="1">
    <citation type="submission" date="2019-04" db="EMBL/GenBank/DDBJ databases">
        <title>Three New Species of Nocardioides, Nocardioides euryhalodurans sp. nov., Nocardioides seonyuensis sp. nov. and Nocardioides eburneoflavus sp. nov. Isolated from Soil.</title>
        <authorList>
            <person name="Roh S.G."/>
            <person name="Lee C."/>
            <person name="Kim M.-K."/>
            <person name="Kim S.B."/>
        </authorList>
    </citation>
    <scope>NUCLEOTIDE SEQUENCE [LARGE SCALE GENOMIC DNA]</scope>
    <source>
        <strain evidence="1 2">MMS17-SY213</strain>
    </source>
</reference>
<dbReference type="EMBL" id="SRRO01000001">
    <property type="protein sequence ID" value="TGN65527.1"/>
    <property type="molecule type" value="Genomic_DNA"/>
</dbReference>
<sequence>MPARSFEEAWSLASGIDGWLTEAQARVLHEEATRAGGTVVEIGSHLGRSTVVLGSAAARVVAVDPFPVDWRYGAVDTAERFRDNIARTGVDDAVVLLRQPSADALASWGEPLGLLYVDGKHDVASCLRDLRWAAWLPGGARFLVHDAFSSVGVTLAMLVLAATGRSSRFLGRTGSLALFEVGSPTPADRARIVAQLPWFARNLAVKVLLRLRLAGVARVLGHDDGADPY</sequence>
<dbReference type="Proteomes" id="UP000297496">
    <property type="component" value="Unassembled WGS sequence"/>
</dbReference>
<dbReference type="InterPro" id="IPR029063">
    <property type="entry name" value="SAM-dependent_MTases_sf"/>
</dbReference>
<evidence type="ECO:0000313" key="1">
    <source>
        <dbReference type="EMBL" id="TGN65527.1"/>
    </source>
</evidence>
<dbReference type="SUPFAM" id="SSF53335">
    <property type="entry name" value="S-adenosyl-L-methionine-dependent methyltransferases"/>
    <property type="match status" value="1"/>
</dbReference>
<keyword evidence="2" id="KW-1185">Reference proteome</keyword>
<dbReference type="AlphaFoldDB" id="A0A4Z1CI50"/>
<keyword evidence="1" id="KW-0489">Methyltransferase</keyword>
<protein>
    <submittedName>
        <fullName evidence="1">Class I SAM-dependent methyltransferase</fullName>
    </submittedName>
</protein>
<name>A0A4Z1CI50_9ACTN</name>
<dbReference type="Pfam" id="PF13578">
    <property type="entry name" value="Methyltransf_24"/>
    <property type="match status" value="1"/>
</dbReference>